<keyword evidence="2" id="KW-0808">Transferase</keyword>
<reference evidence="2 3" key="1">
    <citation type="submission" date="2018-10" db="EMBL/GenBank/DDBJ databases">
        <authorList>
            <person name="Perry B.J."/>
            <person name="Sullivan J.T."/>
            <person name="Murphy R.J.T."/>
            <person name="Ramsay J.P."/>
            <person name="Ronson C.W."/>
        </authorList>
    </citation>
    <scope>NUCLEOTIDE SEQUENCE [LARGE SCALE GENOMIC DNA]</scope>
    <source>
        <strain evidence="2 3">NZP2014</strain>
    </source>
</reference>
<proteinExistence type="predicted"/>
<feature type="domain" description="Glycosyltransferase 2-like" evidence="1">
    <location>
        <begin position="18"/>
        <end position="176"/>
    </location>
</feature>
<dbReference type="CDD" id="cd00761">
    <property type="entry name" value="Glyco_tranf_GTA_type"/>
    <property type="match status" value="1"/>
</dbReference>
<dbReference type="Gene3D" id="3.90.550.10">
    <property type="entry name" value="Spore Coat Polysaccharide Biosynthesis Protein SpsA, Chain A"/>
    <property type="match status" value="1"/>
</dbReference>
<evidence type="ECO:0000313" key="3">
    <source>
        <dbReference type="Proteomes" id="UP000503339"/>
    </source>
</evidence>
<evidence type="ECO:0000259" key="1">
    <source>
        <dbReference type="Pfam" id="PF00535"/>
    </source>
</evidence>
<dbReference type="EMBL" id="CP033361">
    <property type="protein sequence ID" value="QKC77829.1"/>
    <property type="molecule type" value="Genomic_DNA"/>
</dbReference>
<keyword evidence="3" id="KW-1185">Reference proteome</keyword>
<dbReference type="Proteomes" id="UP000503339">
    <property type="component" value="Chromosome"/>
</dbReference>
<protein>
    <submittedName>
        <fullName evidence="2">Glycosyltransferase family 2 protein</fullName>
    </submittedName>
</protein>
<dbReference type="GO" id="GO:0016758">
    <property type="term" value="F:hexosyltransferase activity"/>
    <property type="evidence" value="ECO:0007669"/>
    <property type="project" value="UniProtKB-ARBA"/>
</dbReference>
<sequence>MERPGQSDATGQNVPLVSVVIATHNRPATLRQALRSVLDQTLQDFEILVIGDACRPDTAAVIAEFGEPRIAYIDLPVNFGEQSGPNNIGFARARGRFVALLNHDDLWFPDHLAAMTGWIDATRADVVIARGAIVEPPSAKGHPVKSLIYGVGKDGLYDPVITAGYGSAQMARRTSLDWLGPWRPARECFCESSQDWLFRAWRKGAVIATMPHLTVLSLFSGTRKGSYTEDTATEQEELVKGTKMPDDLRVKILASAEAPRRLKKSSYLKRRLLAACGVNPRAREFRRKYGRGTFVAKLREIRGLPPLPAREPGLDEMLTLYRRRGDQPDAERI</sequence>
<dbReference type="PANTHER" id="PTHR22916:SF3">
    <property type="entry name" value="UDP-GLCNAC:BETAGAL BETA-1,3-N-ACETYLGLUCOSAMINYLTRANSFERASE-LIKE PROTEIN 1"/>
    <property type="match status" value="1"/>
</dbReference>
<dbReference type="SUPFAM" id="SSF53448">
    <property type="entry name" value="Nucleotide-diphospho-sugar transferases"/>
    <property type="match status" value="1"/>
</dbReference>
<gene>
    <name evidence="2" type="ORF">EB233_21980</name>
</gene>
<dbReference type="Pfam" id="PF00535">
    <property type="entry name" value="Glycos_transf_2"/>
    <property type="match status" value="1"/>
</dbReference>
<accession>A0A6M7UIP5</accession>
<dbReference type="InterPro" id="IPR001173">
    <property type="entry name" value="Glyco_trans_2-like"/>
</dbReference>
<organism evidence="2 3">
    <name type="scientific">Mesorhizobium erdmanii</name>
    <dbReference type="NCBI Taxonomy" id="1777866"/>
    <lineage>
        <taxon>Bacteria</taxon>
        <taxon>Pseudomonadati</taxon>
        <taxon>Pseudomonadota</taxon>
        <taxon>Alphaproteobacteria</taxon>
        <taxon>Hyphomicrobiales</taxon>
        <taxon>Phyllobacteriaceae</taxon>
        <taxon>Mesorhizobium</taxon>
    </lineage>
</organism>
<dbReference type="AlphaFoldDB" id="A0A6M7UIP5"/>
<dbReference type="KEGG" id="merd:EB233_21980"/>
<name>A0A6M7UIP5_9HYPH</name>
<dbReference type="InterPro" id="IPR029044">
    <property type="entry name" value="Nucleotide-diphossugar_trans"/>
</dbReference>
<dbReference type="PANTHER" id="PTHR22916">
    <property type="entry name" value="GLYCOSYLTRANSFERASE"/>
    <property type="match status" value="1"/>
</dbReference>
<evidence type="ECO:0000313" key="2">
    <source>
        <dbReference type="EMBL" id="QKC77829.1"/>
    </source>
</evidence>